<comment type="caution">
    <text evidence="2">The sequence shown here is derived from an EMBL/GenBank/DDBJ whole genome shotgun (WGS) entry which is preliminary data.</text>
</comment>
<proteinExistence type="predicted"/>
<keyword evidence="1" id="KW-0732">Signal</keyword>
<reference evidence="2" key="1">
    <citation type="submission" date="2022-10" db="EMBL/GenBank/DDBJ databases">
        <title>The WGS of Solirubrobacter ginsenosidimutans DSM 21036.</title>
        <authorList>
            <person name="Jiang Z."/>
        </authorList>
    </citation>
    <scope>NUCLEOTIDE SEQUENCE</scope>
    <source>
        <strain evidence="2">DSM 21036</strain>
    </source>
</reference>
<sequence length="876" mass="88703">MKAVIAALFFLAFAAPAQASFTVTPSTTQAGAHADVTIHDDFDATPTRVALHFPPGLVGNPNAVPKCAVATFEAGACPEETRVGRASALSREIVPLPASGYVYNLVPQPGEPARLGIDIGFTVVRVRNQASVTLRPDGGLDSTIAQLDDKDLGLTQLDITLYGTMPDHVFMRLPTSCAPATVSIEADAPASATFTPTGCANVPFAPSIAAKLDTSQRVVPSGATVTLTLPADQAHVRRAEIALPVGTTLSPGVANGLQACTDAQFTSGDGCPAASQVGTVTFVTPLLGSLGGKVYFGDGFRLYIVVQGSGVLVKIPGDVKLDPATGQITTIFDNLPQVPFTSFALTFQGGSHAVLANPSSCGTKNLSAVLTPWSGTAPKTVGASFTIDADGHGGACTLAAFNPALRIGADSTAAGRPAGAVTLEVSRADGTQDLTRVTTELPPGLAGSLKGVPVCADAAADAGACPAESRVGSVSSLAGTGDAPVALNGAVYLTGAYDGGFAGLAIVIPGKVGPVDLGTVIVRGSIALRPDGGLTVRTTPLPRLIGGVPVSIRQLALTFDRPGFILNASSCAPQEVRAVLEGADGGTSTVTAPYQATDCAGLPFSPRIEATIGKRGQTAPGKAPALRVVVTVPAGNAATAVANVGLPPVLTADLKRLAKACAPAVFAASACPAGARVGTATATTPLLPTALTSPVTFAVPQAGSLPGLALSLTGAVTLPLFGEVGLPGADGVIHNTFNGIPDVPLEQFALSFTGGATMPLTLRRDLCTGPRQTIRGTFTAHSGVVANVSARMKVAGCAPTVALTRHGHRLTVRITAGRDGAAIKSATLTAPGAKRRSVKTRQTITLKRLPGRKTFRVVVKDKAGESWTLKPRAKTR</sequence>
<dbReference type="AlphaFoldDB" id="A0A9X3MUJ9"/>
<feature type="chain" id="PRO_5040958744" evidence="1">
    <location>
        <begin position="20"/>
        <end position="876"/>
    </location>
</feature>
<dbReference type="Proteomes" id="UP001149140">
    <property type="component" value="Unassembled WGS sequence"/>
</dbReference>
<dbReference type="EMBL" id="JAPDOD010000012">
    <property type="protein sequence ID" value="MDA0161540.1"/>
    <property type="molecule type" value="Genomic_DNA"/>
</dbReference>
<name>A0A9X3MUJ9_9ACTN</name>
<evidence type="ECO:0000256" key="1">
    <source>
        <dbReference type="SAM" id="SignalP"/>
    </source>
</evidence>
<gene>
    <name evidence="2" type="ORF">OM076_14785</name>
</gene>
<evidence type="ECO:0000313" key="3">
    <source>
        <dbReference type="Proteomes" id="UP001149140"/>
    </source>
</evidence>
<organism evidence="2 3">
    <name type="scientific">Solirubrobacter ginsenosidimutans</name>
    <dbReference type="NCBI Taxonomy" id="490573"/>
    <lineage>
        <taxon>Bacteria</taxon>
        <taxon>Bacillati</taxon>
        <taxon>Actinomycetota</taxon>
        <taxon>Thermoleophilia</taxon>
        <taxon>Solirubrobacterales</taxon>
        <taxon>Solirubrobacteraceae</taxon>
        <taxon>Solirubrobacter</taxon>
    </lineage>
</organism>
<evidence type="ECO:0000313" key="2">
    <source>
        <dbReference type="EMBL" id="MDA0161540.1"/>
    </source>
</evidence>
<dbReference type="RefSeq" id="WP_270040755.1">
    <property type="nucleotide sequence ID" value="NZ_JAPDOD010000012.1"/>
</dbReference>
<keyword evidence="3" id="KW-1185">Reference proteome</keyword>
<feature type="signal peptide" evidence="1">
    <location>
        <begin position="1"/>
        <end position="19"/>
    </location>
</feature>
<accession>A0A9X3MUJ9</accession>
<protein>
    <submittedName>
        <fullName evidence="2">Uncharacterized protein</fullName>
    </submittedName>
</protein>